<gene>
    <name evidence="4" type="ORF">JW498_02905</name>
</gene>
<reference evidence="4 5" key="1">
    <citation type="submission" date="2021-02" db="EMBL/GenBank/DDBJ databases">
        <title>A novel species of genus Amphritea isolated from a fishpond in China.</title>
        <authorList>
            <person name="Lu H."/>
        </authorList>
    </citation>
    <scope>NUCLEOTIDE SEQUENCE [LARGE SCALE GENOMIC DNA]</scope>
    <source>
        <strain evidence="4 5">RP18W</strain>
    </source>
</reference>
<dbReference type="Proteomes" id="UP000760472">
    <property type="component" value="Unassembled WGS sequence"/>
</dbReference>
<dbReference type="Pfam" id="PF00583">
    <property type="entry name" value="Acetyltransf_1"/>
    <property type="match status" value="1"/>
</dbReference>
<evidence type="ECO:0000256" key="2">
    <source>
        <dbReference type="ARBA" id="ARBA00023315"/>
    </source>
</evidence>
<dbReference type="CDD" id="cd04301">
    <property type="entry name" value="NAT_SF"/>
    <property type="match status" value="1"/>
</dbReference>
<evidence type="ECO:0000256" key="1">
    <source>
        <dbReference type="ARBA" id="ARBA00022679"/>
    </source>
</evidence>
<keyword evidence="2" id="KW-0012">Acyltransferase</keyword>
<dbReference type="RefSeq" id="WP_205212877.1">
    <property type="nucleotide sequence ID" value="NZ_JAFFZP010000003.1"/>
</dbReference>
<feature type="domain" description="N-acetyltransferase" evidence="3">
    <location>
        <begin position="10"/>
        <end position="156"/>
    </location>
</feature>
<dbReference type="SUPFAM" id="SSF55729">
    <property type="entry name" value="Acyl-CoA N-acyltransferases (Nat)"/>
    <property type="match status" value="1"/>
</dbReference>
<keyword evidence="5" id="KW-1185">Reference proteome</keyword>
<dbReference type="InterPro" id="IPR050832">
    <property type="entry name" value="Bact_Acetyltransf"/>
</dbReference>
<keyword evidence="1" id="KW-0808">Transferase</keyword>
<dbReference type="Gene3D" id="3.90.70.10">
    <property type="entry name" value="Cysteine proteinases"/>
    <property type="match status" value="1"/>
</dbReference>
<dbReference type="Gene3D" id="3.40.630.30">
    <property type="match status" value="1"/>
</dbReference>
<dbReference type="PANTHER" id="PTHR43877:SF2">
    <property type="entry name" value="AMINOALKYLPHOSPHONATE N-ACETYLTRANSFERASE-RELATED"/>
    <property type="match status" value="1"/>
</dbReference>
<dbReference type="EMBL" id="JAFFZP010000003">
    <property type="protein sequence ID" value="MBN0986308.1"/>
    <property type="molecule type" value="Genomic_DNA"/>
</dbReference>
<dbReference type="PANTHER" id="PTHR43877">
    <property type="entry name" value="AMINOALKYLPHOSPHONATE N-ACETYLTRANSFERASE-RELATED-RELATED"/>
    <property type="match status" value="1"/>
</dbReference>
<sequence>MNAKPELPPIIFRRATLDDLDILEQIENRCFEGDRLHRRSLRNWIKAPHGEFLVAVSENQVVGYGLVWCHKGTRLARLYSLALLPEMRGSGAAARLMSELESATAGRGYLFMRLEVAKSNQAAAALYRRCGYRVFGEYHDYYEDHSDALRMQKTIQYLSIDKTQRLTPWYQQTTPFTCGPAALMMAMASLDETQVVDQKEELDIWRQATTVFMTTGHGGCHPLGLALAASQRGFRAEVLINTRGPLFVDGVRSAHKKEVLAVVHQQFVEKTDRDEHIRVIYEELDQQRISDWLQEGYAVIILISTFRLDGKKAPHWVAVTGIDERCFYVHDPDAEDISQLAIDNQYLPITRQDFDKMSAFGSGRLRTAVAIRKRELNIDKYTAYPL</sequence>
<dbReference type="InterPro" id="IPR016181">
    <property type="entry name" value="Acyl_CoA_acyltransferase"/>
</dbReference>
<evidence type="ECO:0000259" key="3">
    <source>
        <dbReference type="PROSITE" id="PS51186"/>
    </source>
</evidence>
<dbReference type="PROSITE" id="PS51186">
    <property type="entry name" value="GNAT"/>
    <property type="match status" value="1"/>
</dbReference>
<evidence type="ECO:0000313" key="4">
    <source>
        <dbReference type="EMBL" id="MBN0986308.1"/>
    </source>
</evidence>
<accession>A0ABS2W455</accession>
<dbReference type="Pfam" id="PF11814">
    <property type="entry name" value="DUF3335"/>
    <property type="match status" value="1"/>
</dbReference>
<name>A0ABS2W455_9GAMM</name>
<dbReference type="InterPro" id="IPR000182">
    <property type="entry name" value="GNAT_dom"/>
</dbReference>
<organism evidence="4 5">
    <name type="scientific">Amphritea pacifica</name>
    <dbReference type="NCBI Taxonomy" id="2811233"/>
    <lineage>
        <taxon>Bacteria</taxon>
        <taxon>Pseudomonadati</taxon>
        <taxon>Pseudomonadota</taxon>
        <taxon>Gammaproteobacteria</taxon>
        <taxon>Oceanospirillales</taxon>
        <taxon>Oceanospirillaceae</taxon>
        <taxon>Amphritea</taxon>
    </lineage>
</organism>
<proteinExistence type="predicted"/>
<comment type="caution">
    <text evidence="4">The sequence shown here is derived from an EMBL/GenBank/DDBJ whole genome shotgun (WGS) entry which is preliminary data.</text>
</comment>
<protein>
    <submittedName>
        <fullName evidence="4">Peptidase C39 family protein</fullName>
    </submittedName>
</protein>
<dbReference type="InterPro" id="IPR021770">
    <property type="entry name" value="DUF3335"/>
</dbReference>
<evidence type="ECO:0000313" key="5">
    <source>
        <dbReference type="Proteomes" id="UP000760472"/>
    </source>
</evidence>